<feature type="compositionally biased region" description="Basic and acidic residues" evidence="2">
    <location>
        <begin position="88"/>
        <end position="107"/>
    </location>
</feature>
<comment type="caution">
    <text evidence="4">The sequence shown here is derived from an EMBL/GenBank/DDBJ whole genome shotgun (WGS) entry which is preliminary data.</text>
</comment>
<dbReference type="PROSITE" id="PS50158">
    <property type="entry name" value="ZF_CCHC"/>
    <property type="match status" value="1"/>
</dbReference>
<reference evidence="4" key="1">
    <citation type="submission" date="2023-04" db="EMBL/GenBank/DDBJ databases">
        <title>Phytophthora lilii NBRC 32176.</title>
        <authorList>
            <person name="Ichikawa N."/>
            <person name="Sato H."/>
            <person name="Tonouchi N."/>
        </authorList>
    </citation>
    <scope>NUCLEOTIDE SEQUENCE</scope>
    <source>
        <strain evidence="4">NBRC 32176</strain>
    </source>
</reference>
<protein>
    <submittedName>
        <fullName evidence="4">Unnamed protein product</fullName>
    </submittedName>
</protein>
<gene>
    <name evidence="4" type="ORF">Plil01_001645500</name>
</gene>
<organism evidence="4 5">
    <name type="scientific">Phytophthora lilii</name>
    <dbReference type="NCBI Taxonomy" id="2077276"/>
    <lineage>
        <taxon>Eukaryota</taxon>
        <taxon>Sar</taxon>
        <taxon>Stramenopiles</taxon>
        <taxon>Oomycota</taxon>
        <taxon>Peronosporomycetes</taxon>
        <taxon>Peronosporales</taxon>
        <taxon>Peronosporaceae</taxon>
        <taxon>Phytophthora</taxon>
    </lineage>
</organism>
<dbReference type="AlphaFoldDB" id="A0A9W7CRK1"/>
<dbReference type="EMBL" id="BSXW01001965">
    <property type="protein sequence ID" value="GMF40135.1"/>
    <property type="molecule type" value="Genomic_DNA"/>
</dbReference>
<dbReference type="OrthoDB" id="112006at2759"/>
<evidence type="ECO:0000256" key="2">
    <source>
        <dbReference type="SAM" id="MobiDB-lite"/>
    </source>
</evidence>
<dbReference type="GO" id="GO:0008270">
    <property type="term" value="F:zinc ion binding"/>
    <property type="evidence" value="ECO:0007669"/>
    <property type="project" value="UniProtKB-KW"/>
</dbReference>
<evidence type="ECO:0000313" key="4">
    <source>
        <dbReference type="EMBL" id="GMF40135.1"/>
    </source>
</evidence>
<evidence type="ECO:0000256" key="1">
    <source>
        <dbReference type="PROSITE-ProRule" id="PRU00047"/>
    </source>
</evidence>
<keyword evidence="1" id="KW-0863">Zinc-finger</keyword>
<keyword evidence="1" id="KW-0862">Zinc</keyword>
<feature type="compositionally biased region" description="Polar residues" evidence="2">
    <location>
        <begin position="108"/>
        <end position="122"/>
    </location>
</feature>
<dbReference type="InterPro" id="IPR001878">
    <property type="entry name" value="Znf_CCHC"/>
</dbReference>
<accession>A0A9W7CRK1</accession>
<keyword evidence="1" id="KW-0479">Metal-binding</keyword>
<keyword evidence="5" id="KW-1185">Reference proteome</keyword>
<feature type="domain" description="CCHC-type" evidence="3">
    <location>
        <begin position="147"/>
        <end position="162"/>
    </location>
</feature>
<evidence type="ECO:0000313" key="5">
    <source>
        <dbReference type="Proteomes" id="UP001165083"/>
    </source>
</evidence>
<sequence length="217" mass="24361">MKCFKREGDSWHDYLEYLNIVESLMEGDQTKLVMEVFGNNACPELAPTLLSSISDEATDYAAETDHMKRVHYKLKGDGRRCGVQRKNRQGDRNNKQHGTRNHERNNRFNDQNGGRTHGNNGDNVAKPAPHQNNGQAFAATGNRGEIRCHVCGQPGHKIFSCPVVEQAKRMASSGSAHVAAALGTRMQTMIQPTTRTMKLTYVEDIVRWGVWLGRHIC</sequence>
<proteinExistence type="predicted"/>
<feature type="region of interest" description="Disordered" evidence="2">
    <location>
        <begin position="75"/>
        <end position="137"/>
    </location>
</feature>
<dbReference type="GO" id="GO:0003676">
    <property type="term" value="F:nucleic acid binding"/>
    <property type="evidence" value="ECO:0007669"/>
    <property type="project" value="InterPro"/>
</dbReference>
<dbReference type="Proteomes" id="UP001165083">
    <property type="component" value="Unassembled WGS sequence"/>
</dbReference>
<name>A0A9W7CRK1_9STRA</name>
<evidence type="ECO:0000259" key="3">
    <source>
        <dbReference type="PROSITE" id="PS50158"/>
    </source>
</evidence>